<dbReference type="Proteomes" id="UP000683310">
    <property type="component" value="Chromosome"/>
</dbReference>
<proteinExistence type="predicted"/>
<reference evidence="1 2" key="1">
    <citation type="submission" date="2021-04" db="EMBL/GenBank/DDBJ databases">
        <title>Nocardia tengchongensis.</title>
        <authorList>
            <person name="Zhuang k."/>
            <person name="Ran Y."/>
            <person name="Li W."/>
        </authorList>
    </citation>
    <scope>NUCLEOTIDE SEQUENCE [LARGE SCALE GENOMIC DNA]</scope>
    <source>
        <strain evidence="1 2">CFH S0057</strain>
    </source>
</reference>
<protein>
    <recommendedName>
        <fullName evidence="3">Glucose-6-phosphate dehydrogenase assembly protein OpcA</fullName>
    </recommendedName>
</protein>
<dbReference type="EMBL" id="CP074371">
    <property type="protein sequence ID" value="QVI23993.1"/>
    <property type="molecule type" value="Genomic_DNA"/>
</dbReference>
<evidence type="ECO:0000313" key="2">
    <source>
        <dbReference type="Proteomes" id="UP000683310"/>
    </source>
</evidence>
<sequence>MTNTTVTIRRHADGIRAIVPAGTPASSAAGPEVMVLEVIGGLLTWNVLAAQELPVAIIDDVDAAQEWVWALYGEQVAIVLDAVRPQVRELDGDPAEFEPAGHRLTEAAAVPGLPALVVSARRLAYAHWASRWWPASMLDGIAALDPALLDRDIALLTDECESLVDGADAIAPRIRSTVESSSRASDYALAAGDADRSGGALVLARGTGGWDWRYCPPGLVDASETAVSWELVRAAGSTTVAITVAAHPRLPAEIPGHLRPWARVDTGRGELTIELRPGGDIWIGESPLTAPASEVRIALHVPGFGPGSEVDPDVTGPLALRERIREFAAARLRTASTPTGDDGYLAPLLAEIDAAAGDSDF</sequence>
<name>A0ABX8CXP7_9NOCA</name>
<evidence type="ECO:0008006" key="3">
    <source>
        <dbReference type="Google" id="ProtNLM"/>
    </source>
</evidence>
<keyword evidence="2" id="KW-1185">Reference proteome</keyword>
<accession>A0ABX8CXP7</accession>
<evidence type="ECO:0000313" key="1">
    <source>
        <dbReference type="EMBL" id="QVI23993.1"/>
    </source>
</evidence>
<gene>
    <name evidence="1" type="ORF">KHQ06_15070</name>
</gene>
<organism evidence="1 2">
    <name type="scientific">Nocardia tengchongensis</name>
    <dbReference type="NCBI Taxonomy" id="2055889"/>
    <lineage>
        <taxon>Bacteria</taxon>
        <taxon>Bacillati</taxon>
        <taxon>Actinomycetota</taxon>
        <taxon>Actinomycetes</taxon>
        <taxon>Mycobacteriales</taxon>
        <taxon>Nocardiaceae</taxon>
        <taxon>Nocardia</taxon>
    </lineage>
</organism>